<dbReference type="Proteomes" id="UP000294547">
    <property type="component" value="Unassembled WGS sequence"/>
</dbReference>
<dbReference type="SUPFAM" id="SSF52266">
    <property type="entry name" value="SGNH hydrolase"/>
    <property type="match status" value="1"/>
</dbReference>
<dbReference type="InterPro" id="IPR013830">
    <property type="entry name" value="SGNH_hydro"/>
</dbReference>
<dbReference type="InterPro" id="IPR036514">
    <property type="entry name" value="SGNH_hydro_sf"/>
</dbReference>
<dbReference type="CDD" id="cd01839">
    <property type="entry name" value="SGNH_arylesterase_like"/>
    <property type="match status" value="1"/>
</dbReference>
<comment type="caution">
    <text evidence="2">The sequence shown here is derived from an EMBL/GenBank/DDBJ whole genome shotgun (WGS) entry which is preliminary data.</text>
</comment>
<dbReference type="Gene3D" id="3.40.50.1110">
    <property type="entry name" value="SGNH hydrolase"/>
    <property type="match status" value="1"/>
</dbReference>
<accession>A0A4R6RIR6</accession>
<keyword evidence="3" id="KW-1185">Reference proteome</keyword>
<dbReference type="OrthoDB" id="164654at2"/>
<reference evidence="2 3" key="1">
    <citation type="submission" date="2019-03" db="EMBL/GenBank/DDBJ databases">
        <title>Genomic Encyclopedia of Type Strains, Phase IV (KMG-IV): sequencing the most valuable type-strain genomes for metagenomic binning, comparative biology and taxonomic classification.</title>
        <authorList>
            <person name="Goeker M."/>
        </authorList>
    </citation>
    <scope>NUCLEOTIDE SEQUENCE [LARGE SCALE GENOMIC DNA]</scope>
    <source>
        <strain evidence="2 3">DSM 102969</strain>
    </source>
</reference>
<dbReference type="EMBL" id="SNXY01000006">
    <property type="protein sequence ID" value="TDP86282.1"/>
    <property type="molecule type" value="Genomic_DNA"/>
</dbReference>
<gene>
    <name evidence="2" type="ORF">EDD54_0151</name>
</gene>
<dbReference type="GO" id="GO:0016788">
    <property type="term" value="F:hydrolase activity, acting on ester bonds"/>
    <property type="evidence" value="ECO:0007669"/>
    <property type="project" value="UniProtKB-ARBA"/>
</dbReference>
<feature type="domain" description="SGNH hydrolase-type esterase" evidence="1">
    <location>
        <begin position="9"/>
        <end position="192"/>
    </location>
</feature>
<evidence type="ECO:0000313" key="3">
    <source>
        <dbReference type="Proteomes" id="UP000294547"/>
    </source>
</evidence>
<dbReference type="RefSeq" id="WP_126537498.1">
    <property type="nucleotide sequence ID" value="NZ_BSPM01000008.1"/>
</dbReference>
<proteinExistence type="predicted"/>
<dbReference type="Pfam" id="PF13472">
    <property type="entry name" value="Lipase_GDSL_2"/>
    <property type="match status" value="1"/>
</dbReference>
<evidence type="ECO:0000259" key="1">
    <source>
        <dbReference type="Pfam" id="PF13472"/>
    </source>
</evidence>
<sequence length="211" mass="21582">MADPKTILAYGDSNTWGCVPMNGPDDGRRFPIEVRWPTVAAARLGPGFAIAAEGLNGRTTCLDDPIEGRHKNGETFFPVALETHAPLAGVVIVLGTNDLKARFGLPASDIAAGAGRLVAIAKAYGVPKILLVAPAPLTTLGWLAEMFAGGEETSRGFAAAYAAVAARHGVDFLDAGAVVASSPVDGIHLDAEAQVALGRAIGDKLAAMVAA</sequence>
<protein>
    <submittedName>
        <fullName evidence="2">Lysophospholipase L1-like esterase</fullName>
    </submittedName>
</protein>
<evidence type="ECO:0000313" key="2">
    <source>
        <dbReference type="EMBL" id="TDP86282.1"/>
    </source>
</evidence>
<organism evidence="2 3">
    <name type="scientific">Oharaeibacter diazotrophicus</name>
    <dbReference type="NCBI Taxonomy" id="1920512"/>
    <lineage>
        <taxon>Bacteria</taxon>
        <taxon>Pseudomonadati</taxon>
        <taxon>Pseudomonadota</taxon>
        <taxon>Alphaproteobacteria</taxon>
        <taxon>Hyphomicrobiales</taxon>
        <taxon>Pleomorphomonadaceae</taxon>
        <taxon>Oharaeibacter</taxon>
    </lineage>
</organism>
<dbReference type="AlphaFoldDB" id="A0A4R6RIR6"/>
<name>A0A4R6RIR6_9HYPH</name>